<gene>
    <name evidence="1" type="ORF">BV25DRAFT_1555795</name>
</gene>
<keyword evidence="2" id="KW-1185">Reference proteome</keyword>
<dbReference type="EMBL" id="MU277261">
    <property type="protein sequence ID" value="KAI0056620.1"/>
    <property type="molecule type" value="Genomic_DNA"/>
</dbReference>
<organism evidence="1 2">
    <name type="scientific">Artomyces pyxidatus</name>
    <dbReference type="NCBI Taxonomy" id="48021"/>
    <lineage>
        <taxon>Eukaryota</taxon>
        <taxon>Fungi</taxon>
        <taxon>Dikarya</taxon>
        <taxon>Basidiomycota</taxon>
        <taxon>Agaricomycotina</taxon>
        <taxon>Agaricomycetes</taxon>
        <taxon>Russulales</taxon>
        <taxon>Auriscalpiaceae</taxon>
        <taxon>Artomyces</taxon>
    </lineage>
</organism>
<protein>
    <submittedName>
        <fullName evidence="1">Uncharacterized protein</fullName>
    </submittedName>
</protein>
<evidence type="ECO:0000313" key="2">
    <source>
        <dbReference type="Proteomes" id="UP000814140"/>
    </source>
</evidence>
<evidence type="ECO:0000313" key="1">
    <source>
        <dbReference type="EMBL" id="KAI0056620.1"/>
    </source>
</evidence>
<dbReference type="Proteomes" id="UP000814140">
    <property type="component" value="Unassembled WGS sequence"/>
</dbReference>
<accession>A0ACB8SKK5</accession>
<proteinExistence type="predicted"/>
<reference evidence="1" key="1">
    <citation type="submission" date="2021-03" db="EMBL/GenBank/DDBJ databases">
        <authorList>
            <consortium name="DOE Joint Genome Institute"/>
            <person name="Ahrendt S."/>
            <person name="Looney B.P."/>
            <person name="Miyauchi S."/>
            <person name="Morin E."/>
            <person name="Drula E."/>
            <person name="Courty P.E."/>
            <person name="Chicoki N."/>
            <person name="Fauchery L."/>
            <person name="Kohler A."/>
            <person name="Kuo A."/>
            <person name="Labutti K."/>
            <person name="Pangilinan J."/>
            <person name="Lipzen A."/>
            <person name="Riley R."/>
            <person name="Andreopoulos W."/>
            <person name="He G."/>
            <person name="Johnson J."/>
            <person name="Barry K.W."/>
            <person name="Grigoriev I.V."/>
            <person name="Nagy L."/>
            <person name="Hibbett D."/>
            <person name="Henrissat B."/>
            <person name="Matheny P.B."/>
            <person name="Labbe J."/>
            <person name="Martin F."/>
        </authorList>
    </citation>
    <scope>NUCLEOTIDE SEQUENCE</scope>
    <source>
        <strain evidence="1">HHB10654</strain>
    </source>
</reference>
<comment type="caution">
    <text evidence="1">The sequence shown here is derived from an EMBL/GenBank/DDBJ whole genome shotgun (WGS) entry which is preliminary data.</text>
</comment>
<sequence>MIRWPGAVLVIALQGLSADRVSSIFGASEATKATKDLPRIRCSWIQYADISAPKFCSLDIFAASGLWMRKLISYIEPYTVYYEKKV</sequence>
<name>A0ACB8SKK5_9AGAM</name>
<reference evidence="1" key="2">
    <citation type="journal article" date="2022" name="New Phytol.">
        <title>Evolutionary transition to the ectomycorrhizal habit in the genomes of a hyperdiverse lineage of mushroom-forming fungi.</title>
        <authorList>
            <person name="Looney B."/>
            <person name="Miyauchi S."/>
            <person name="Morin E."/>
            <person name="Drula E."/>
            <person name="Courty P.E."/>
            <person name="Kohler A."/>
            <person name="Kuo A."/>
            <person name="LaButti K."/>
            <person name="Pangilinan J."/>
            <person name="Lipzen A."/>
            <person name="Riley R."/>
            <person name="Andreopoulos W."/>
            <person name="He G."/>
            <person name="Johnson J."/>
            <person name="Nolan M."/>
            <person name="Tritt A."/>
            <person name="Barry K.W."/>
            <person name="Grigoriev I.V."/>
            <person name="Nagy L.G."/>
            <person name="Hibbett D."/>
            <person name="Henrissat B."/>
            <person name="Matheny P.B."/>
            <person name="Labbe J."/>
            <person name="Martin F.M."/>
        </authorList>
    </citation>
    <scope>NUCLEOTIDE SEQUENCE</scope>
    <source>
        <strain evidence="1">HHB10654</strain>
    </source>
</reference>